<dbReference type="Gramene" id="TraesPARA_EIv1.0_0882070.1">
    <property type="protein sequence ID" value="TraesPARA_EIv1.0_0882070.1.CDS1"/>
    <property type="gene ID" value="TraesPARA_EIv1.0_0882070"/>
</dbReference>
<dbReference type="Gramene" id="TraesNOR3A03G01533050.1">
    <property type="protein sequence ID" value="TraesNOR3A03G01533050.1.CDS1"/>
    <property type="gene ID" value="TraesNOR3A03G01533050"/>
</dbReference>
<name>A0A3B6EQ40_WHEAT</name>
<protein>
    <submittedName>
        <fullName evidence="2">Uncharacterized protein</fullName>
    </submittedName>
</protein>
<accession>A0A3B6EQ40</accession>
<dbReference type="Gramene" id="TraesRN3A0101181600.1">
    <property type="protein sequence ID" value="TraesRN3A0101181600.1"/>
    <property type="gene ID" value="TraesRN3A0101181600"/>
</dbReference>
<proteinExistence type="predicted"/>
<dbReference type="RefSeq" id="XP_044343198.1">
    <property type="nucleotide sequence ID" value="XM_044487263.1"/>
</dbReference>
<sequence>MTSRHRRQPSRALPLDFDVGDEPAAAASKGAASTHGPAGGRSDAAKAGQVGEGQGKKLPPATGGGRMPAPEGAGKGHCDGNDGR</sequence>
<reference evidence="2" key="1">
    <citation type="submission" date="2018-08" db="EMBL/GenBank/DDBJ databases">
        <authorList>
            <person name="Rossello M."/>
        </authorList>
    </citation>
    <scope>NUCLEOTIDE SEQUENCE [LARGE SCALE GENOMIC DNA]</scope>
    <source>
        <strain evidence="2">cv. Chinese Spring</strain>
    </source>
</reference>
<feature type="compositionally biased region" description="Basic and acidic residues" evidence="1">
    <location>
        <begin position="74"/>
        <end position="84"/>
    </location>
</feature>
<dbReference type="Gramene" id="TraesCS3A03G1153200.1">
    <property type="protein sequence ID" value="TraesCS3A03G1153200.1.CDS1"/>
    <property type="gene ID" value="TraesCS3A03G1153200"/>
</dbReference>
<dbReference type="Proteomes" id="UP000019116">
    <property type="component" value="Chromosome 3A"/>
</dbReference>
<dbReference type="OMA" id="HEGQTTN"/>
<gene>
    <name evidence="2" type="primary">LOC123063473</name>
</gene>
<dbReference type="Gramene" id="TraesCLE_scaffold_044145_01G000200.1">
    <property type="protein sequence ID" value="TraesCLE_scaffold_044145_01G000200.1"/>
    <property type="gene ID" value="TraesCLE_scaffold_044145_01G000200"/>
</dbReference>
<feature type="compositionally biased region" description="Low complexity" evidence="1">
    <location>
        <begin position="24"/>
        <end position="33"/>
    </location>
</feature>
<dbReference type="Gramene" id="TraesJAG3A03G01520620.1">
    <property type="protein sequence ID" value="TraesJAG3A03G01520620.1.CDS1"/>
    <property type="gene ID" value="TraesJAG3A03G01520620"/>
</dbReference>
<dbReference type="Gramene" id="TraesMAC3A03G01510380.1">
    <property type="protein sequence ID" value="TraesMAC3A03G01510380.1.CDS1"/>
    <property type="gene ID" value="TraesMAC3A03G01510380"/>
</dbReference>
<dbReference type="Gramene" id="TraesSYM3A03G01535300.1">
    <property type="protein sequence ID" value="TraesSYM3A03G01535300.1.CDS1"/>
    <property type="gene ID" value="TraesSYM3A03G01535300"/>
</dbReference>
<dbReference type="OrthoDB" id="610440at2759"/>
<feature type="region of interest" description="Disordered" evidence="1">
    <location>
        <begin position="1"/>
        <end position="84"/>
    </location>
</feature>
<dbReference type="Gramene" id="TraesLDM3A03G01512320.1">
    <property type="protein sequence ID" value="TraesLDM3A03G01512320.1.CDS1"/>
    <property type="gene ID" value="TraesLDM3A03G01512320"/>
</dbReference>
<dbReference type="Gramene" id="TraesWEE_scaffold_167198_01G000100.1">
    <property type="protein sequence ID" value="TraesWEE_scaffold_167198_01G000100.1"/>
    <property type="gene ID" value="TraesWEE_scaffold_167198_01G000100"/>
</dbReference>
<keyword evidence="3" id="KW-1185">Reference proteome</keyword>
<dbReference type="Gramene" id="TraesSTA3A03G01503720.1">
    <property type="protein sequence ID" value="TraesSTA3A03G01503720.1.CDS1"/>
    <property type="gene ID" value="TraesSTA3A03G01503720"/>
</dbReference>
<evidence type="ECO:0000313" key="2">
    <source>
        <dbReference type="EnsemblPlants" id="TraesCS3A02G491200.1.cds1"/>
    </source>
</evidence>
<dbReference type="Gramene" id="TraesROB_scaffold_043089_01G000200.1">
    <property type="protein sequence ID" value="TraesROB_scaffold_043089_01G000200.1"/>
    <property type="gene ID" value="TraesROB_scaffold_043089_01G000200"/>
</dbReference>
<evidence type="ECO:0000256" key="1">
    <source>
        <dbReference type="SAM" id="MobiDB-lite"/>
    </source>
</evidence>
<dbReference type="GeneID" id="123063473"/>
<dbReference type="Gramene" id="TraesCAD_scaffold_048184_01G000200.1">
    <property type="protein sequence ID" value="TraesCAD_scaffold_048184_01G000200.1"/>
    <property type="gene ID" value="TraesCAD_scaffold_048184_01G000200"/>
</dbReference>
<dbReference type="Gramene" id="TraesCS3A02G491200.1">
    <property type="protein sequence ID" value="TraesCS3A02G491200.1.cds1"/>
    <property type="gene ID" value="TraesCS3A02G491200"/>
</dbReference>
<dbReference type="Gramene" id="TraesJUL3A03G01524610.1">
    <property type="protein sequence ID" value="TraesJUL3A03G01524610.1.CDS1"/>
    <property type="gene ID" value="TraesJUL3A03G01524610"/>
</dbReference>
<evidence type="ECO:0000313" key="3">
    <source>
        <dbReference type="Proteomes" id="UP000019116"/>
    </source>
</evidence>
<organism evidence="2">
    <name type="scientific">Triticum aestivum</name>
    <name type="common">Wheat</name>
    <dbReference type="NCBI Taxonomy" id="4565"/>
    <lineage>
        <taxon>Eukaryota</taxon>
        <taxon>Viridiplantae</taxon>
        <taxon>Streptophyta</taxon>
        <taxon>Embryophyta</taxon>
        <taxon>Tracheophyta</taxon>
        <taxon>Spermatophyta</taxon>
        <taxon>Magnoliopsida</taxon>
        <taxon>Liliopsida</taxon>
        <taxon>Poales</taxon>
        <taxon>Poaceae</taxon>
        <taxon>BOP clade</taxon>
        <taxon>Pooideae</taxon>
        <taxon>Triticodae</taxon>
        <taxon>Triticeae</taxon>
        <taxon>Triticinae</taxon>
        <taxon>Triticum</taxon>
    </lineage>
</organism>
<reference evidence="2" key="2">
    <citation type="submission" date="2018-10" db="UniProtKB">
        <authorList>
            <consortium name="EnsemblPlants"/>
        </authorList>
    </citation>
    <scope>IDENTIFICATION</scope>
</reference>
<dbReference type="EnsemblPlants" id="TraesCS3A02G491200.1">
    <property type="protein sequence ID" value="TraesCS3A02G491200.1.cds1"/>
    <property type="gene ID" value="TraesCS3A02G491200"/>
</dbReference>
<dbReference type="AlphaFoldDB" id="A0A3B6EQ40"/>
<dbReference type="Gramene" id="TraesLAC3A03G01457500.1">
    <property type="protein sequence ID" value="TraesLAC3A03G01457500.1.CDS1"/>
    <property type="gene ID" value="TraesLAC3A03G01457500"/>
</dbReference>
<dbReference type="Gramene" id="TraesARI3A03G01533540.1">
    <property type="protein sequence ID" value="TraesARI3A03G01533540.1.CDS1"/>
    <property type="gene ID" value="TraesARI3A03G01533540"/>
</dbReference>